<feature type="domain" description="DNA binding HTH" evidence="4">
    <location>
        <begin position="61"/>
        <end position="101"/>
    </location>
</feature>
<dbReference type="InterPro" id="IPR050207">
    <property type="entry name" value="Trans_regulatory_Fis"/>
</dbReference>
<evidence type="ECO:0000313" key="6">
    <source>
        <dbReference type="Proteomes" id="UP001595722"/>
    </source>
</evidence>
<keyword evidence="2 5" id="KW-0238">DNA-binding</keyword>
<dbReference type="PRINTS" id="PR01590">
    <property type="entry name" value="HTHFIS"/>
</dbReference>
<evidence type="ECO:0000259" key="4">
    <source>
        <dbReference type="Pfam" id="PF02954"/>
    </source>
</evidence>
<sequence length="104" mass="11788">MNTEALIRKVDTVTDSSDLQNNLRAPSESTQTLRDSVEKALQNYFDHLDGQPVVDLYDMVLSEVEAPLLETVMKYTRDNQTKASIVLGLNRGTLRKKLKQYGML</sequence>
<comment type="similarity">
    <text evidence="1">Belongs to the transcriptional regulatory Fis family.</text>
</comment>
<comment type="caution">
    <text evidence="5">The sequence shown here is derived from an EMBL/GenBank/DDBJ whole genome shotgun (WGS) entry which is preliminary data.</text>
</comment>
<dbReference type="InterPro" id="IPR005412">
    <property type="entry name" value="Fis_DNA-bd"/>
</dbReference>
<dbReference type="PANTHER" id="PTHR47918:SF1">
    <property type="entry name" value="DNA-BINDING PROTEIN FIS"/>
    <property type="match status" value="1"/>
</dbReference>
<evidence type="ECO:0000256" key="2">
    <source>
        <dbReference type="ARBA" id="ARBA00023125"/>
    </source>
</evidence>
<reference evidence="6" key="1">
    <citation type="journal article" date="2019" name="Int. J. Syst. Evol. Microbiol.">
        <title>The Global Catalogue of Microorganisms (GCM) 10K type strain sequencing project: providing services to taxonomists for standard genome sequencing and annotation.</title>
        <authorList>
            <consortium name="The Broad Institute Genomics Platform"/>
            <consortium name="The Broad Institute Genome Sequencing Center for Infectious Disease"/>
            <person name="Wu L."/>
            <person name="Ma J."/>
        </authorList>
    </citation>
    <scope>NUCLEOTIDE SEQUENCE [LARGE SCALE GENOMIC DNA]</scope>
    <source>
        <strain evidence="6">KCTC 42424</strain>
    </source>
</reference>
<dbReference type="Pfam" id="PF02954">
    <property type="entry name" value="HTH_8"/>
    <property type="match status" value="1"/>
</dbReference>
<evidence type="ECO:0000313" key="5">
    <source>
        <dbReference type="EMBL" id="MFC3681248.1"/>
    </source>
</evidence>
<dbReference type="InterPro" id="IPR002197">
    <property type="entry name" value="HTH_Fis"/>
</dbReference>
<gene>
    <name evidence="5" type="primary">fis</name>
    <name evidence="5" type="ORF">ACFOMG_14180</name>
</gene>
<evidence type="ECO:0000256" key="3">
    <source>
        <dbReference type="ARBA" id="ARBA00029540"/>
    </source>
</evidence>
<dbReference type="NCBIfam" id="NF001659">
    <property type="entry name" value="PRK00430.1"/>
    <property type="match status" value="1"/>
</dbReference>
<evidence type="ECO:0000256" key="1">
    <source>
        <dbReference type="ARBA" id="ARBA00008559"/>
    </source>
</evidence>
<dbReference type="RefSeq" id="WP_376867549.1">
    <property type="nucleotide sequence ID" value="NZ_JBHRYB010000014.1"/>
</dbReference>
<proteinExistence type="inferred from homology"/>
<dbReference type="Proteomes" id="UP001595722">
    <property type="component" value="Unassembled WGS sequence"/>
</dbReference>
<name>A0ABV7VW54_9GAMM</name>
<dbReference type="GO" id="GO:0003677">
    <property type="term" value="F:DNA binding"/>
    <property type="evidence" value="ECO:0007669"/>
    <property type="project" value="UniProtKB-KW"/>
</dbReference>
<organism evidence="5 6">
    <name type="scientific">Bacterioplanoides pacificum</name>
    <dbReference type="NCBI Taxonomy" id="1171596"/>
    <lineage>
        <taxon>Bacteria</taxon>
        <taxon>Pseudomonadati</taxon>
        <taxon>Pseudomonadota</taxon>
        <taxon>Gammaproteobacteria</taxon>
        <taxon>Oceanospirillales</taxon>
        <taxon>Oceanospirillaceae</taxon>
        <taxon>Bacterioplanoides</taxon>
    </lineage>
</organism>
<accession>A0ABV7VW54</accession>
<protein>
    <recommendedName>
        <fullName evidence="3">Putative Fis-like DNA-binding protein</fullName>
    </recommendedName>
</protein>
<dbReference type="EMBL" id="JBHRYB010000014">
    <property type="protein sequence ID" value="MFC3681248.1"/>
    <property type="molecule type" value="Genomic_DNA"/>
</dbReference>
<dbReference type="SUPFAM" id="SSF46689">
    <property type="entry name" value="Homeodomain-like"/>
    <property type="match status" value="1"/>
</dbReference>
<dbReference type="InterPro" id="IPR009057">
    <property type="entry name" value="Homeodomain-like_sf"/>
</dbReference>
<dbReference type="PANTHER" id="PTHR47918">
    <property type="entry name" value="DNA-BINDING PROTEIN FIS"/>
    <property type="match status" value="1"/>
</dbReference>
<keyword evidence="6" id="KW-1185">Reference proteome</keyword>
<dbReference type="PIRSF" id="PIRSF002097">
    <property type="entry name" value="DNA-binding_Fis"/>
    <property type="match status" value="1"/>
</dbReference>
<dbReference type="Gene3D" id="1.10.10.60">
    <property type="entry name" value="Homeodomain-like"/>
    <property type="match status" value="1"/>
</dbReference>
<dbReference type="PRINTS" id="PR01591">
    <property type="entry name" value="DNABINDNGFIS"/>
</dbReference>